<sequence>MDLDLAICEDEPTKPTNKSSTTVKVAYDRWEQSNRVSLMLVKSHVSASIRNSIPSCDKVKDYMKAIEEQFVSSDKTLASTLMNKLSGMKHNSSRNVCEHIMKMRDIVARLKSLEIEISSSFLVHLILNSLPGDLLLKKSNK</sequence>
<keyword evidence="2" id="KW-1185">Reference proteome</keyword>
<organism evidence="1 2">
    <name type="scientific">Vaccinium darrowii</name>
    <dbReference type="NCBI Taxonomy" id="229202"/>
    <lineage>
        <taxon>Eukaryota</taxon>
        <taxon>Viridiplantae</taxon>
        <taxon>Streptophyta</taxon>
        <taxon>Embryophyta</taxon>
        <taxon>Tracheophyta</taxon>
        <taxon>Spermatophyta</taxon>
        <taxon>Magnoliopsida</taxon>
        <taxon>eudicotyledons</taxon>
        <taxon>Gunneridae</taxon>
        <taxon>Pentapetalae</taxon>
        <taxon>asterids</taxon>
        <taxon>Ericales</taxon>
        <taxon>Ericaceae</taxon>
        <taxon>Vaccinioideae</taxon>
        <taxon>Vaccinieae</taxon>
        <taxon>Vaccinium</taxon>
    </lineage>
</organism>
<name>A0ACB7XIN4_9ERIC</name>
<accession>A0ACB7XIN4</accession>
<proteinExistence type="predicted"/>
<protein>
    <submittedName>
        <fullName evidence="1">Uncharacterized protein</fullName>
    </submittedName>
</protein>
<gene>
    <name evidence="1" type="ORF">Vadar_019662</name>
</gene>
<comment type="caution">
    <text evidence="1">The sequence shown here is derived from an EMBL/GenBank/DDBJ whole genome shotgun (WGS) entry which is preliminary data.</text>
</comment>
<evidence type="ECO:0000313" key="2">
    <source>
        <dbReference type="Proteomes" id="UP000828048"/>
    </source>
</evidence>
<dbReference type="EMBL" id="CM037160">
    <property type="protein sequence ID" value="KAH7840645.1"/>
    <property type="molecule type" value="Genomic_DNA"/>
</dbReference>
<reference evidence="1 2" key="1">
    <citation type="journal article" date="2021" name="Hortic Res">
        <title>High-quality reference genome and annotation aids understanding of berry development for evergreen blueberry (Vaccinium darrowii).</title>
        <authorList>
            <person name="Yu J."/>
            <person name="Hulse-Kemp A.M."/>
            <person name="Babiker E."/>
            <person name="Staton M."/>
        </authorList>
    </citation>
    <scope>NUCLEOTIDE SEQUENCE [LARGE SCALE GENOMIC DNA]</scope>
    <source>
        <strain evidence="2">cv. NJ 8807/NJ 8810</strain>
        <tissue evidence="1">Young leaf</tissue>
    </source>
</reference>
<evidence type="ECO:0000313" key="1">
    <source>
        <dbReference type="EMBL" id="KAH7840645.1"/>
    </source>
</evidence>
<dbReference type="Proteomes" id="UP000828048">
    <property type="component" value="Chromosome 10"/>
</dbReference>